<reference evidence="2 3" key="1">
    <citation type="submission" date="2017-08" db="EMBL/GenBank/DDBJ databases">
        <title>Mesorhizobium wenxinae sp. nov., a novel rhizobial species isolated from root nodules of chickpea (Cicer arietinum L.).</title>
        <authorList>
            <person name="Zhang J."/>
        </authorList>
    </citation>
    <scope>NUCLEOTIDE SEQUENCE [LARGE SCALE GENOMIC DNA]</scope>
    <source>
        <strain evidence="3">WYCCWR 10019</strain>
    </source>
</reference>
<dbReference type="EMBL" id="NPKH01000039">
    <property type="protein sequence ID" value="PAP91755.1"/>
    <property type="molecule type" value="Genomic_DNA"/>
</dbReference>
<dbReference type="AlphaFoldDB" id="A0A271K9P9"/>
<accession>A0A271K9P9</accession>
<evidence type="ECO:0000313" key="3">
    <source>
        <dbReference type="Proteomes" id="UP000215931"/>
    </source>
</evidence>
<keyword evidence="3" id="KW-1185">Reference proteome</keyword>
<name>A0A271K9P9_9HYPH</name>
<dbReference type="Proteomes" id="UP000215931">
    <property type="component" value="Unassembled WGS sequence"/>
</dbReference>
<dbReference type="OrthoDB" id="9809206at2"/>
<feature type="region of interest" description="Disordered" evidence="1">
    <location>
        <begin position="1"/>
        <end position="28"/>
    </location>
</feature>
<sequence>MYPAGGRASRRVRKAPFGTEPCKSPRGQGAVRAMFRRWQINDHTKQALLTEITLTEALLNGRQARK</sequence>
<comment type="caution">
    <text evidence="2">The sequence shown here is derived from an EMBL/GenBank/DDBJ whole genome shotgun (WGS) entry which is preliminary data.</text>
</comment>
<organism evidence="2 3">
    <name type="scientific">Mesorhizobium wenxiniae</name>
    <dbReference type="NCBI Taxonomy" id="2014805"/>
    <lineage>
        <taxon>Bacteria</taxon>
        <taxon>Pseudomonadati</taxon>
        <taxon>Pseudomonadota</taxon>
        <taxon>Alphaproteobacteria</taxon>
        <taxon>Hyphomicrobiales</taxon>
        <taxon>Phyllobacteriaceae</taxon>
        <taxon>Mesorhizobium</taxon>
    </lineage>
</organism>
<proteinExistence type="predicted"/>
<protein>
    <submittedName>
        <fullName evidence="2">Uncharacterized protein</fullName>
    </submittedName>
</protein>
<gene>
    <name evidence="2" type="ORF">CIT31_31505</name>
</gene>
<evidence type="ECO:0000313" key="2">
    <source>
        <dbReference type="EMBL" id="PAP91755.1"/>
    </source>
</evidence>
<evidence type="ECO:0000256" key="1">
    <source>
        <dbReference type="SAM" id="MobiDB-lite"/>
    </source>
</evidence>